<evidence type="ECO:0000256" key="1">
    <source>
        <dbReference type="SAM" id="MobiDB-lite"/>
    </source>
</evidence>
<feature type="transmembrane region" description="Helical" evidence="2">
    <location>
        <begin position="31"/>
        <end position="52"/>
    </location>
</feature>
<feature type="domain" description="GGDEF" evidence="3">
    <location>
        <begin position="367"/>
        <end position="497"/>
    </location>
</feature>
<feature type="region of interest" description="Disordered" evidence="1">
    <location>
        <begin position="489"/>
        <end position="508"/>
    </location>
</feature>
<dbReference type="PROSITE" id="PS50887">
    <property type="entry name" value="GGDEF"/>
    <property type="match status" value="1"/>
</dbReference>
<dbReference type="PANTHER" id="PTHR45138">
    <property type="entry name" value="REGULATORY COMPONENTS OF SENSORY TRANSDUCTION SYSTEM"/>
    <property type="match status" value="1"/>
</dbReference>
<keyword evidence="5" id="KW-1185">Reference proteome</keyword>
<feature type="transmembrane region" description="Helical" evidence="2">
    <location>
        <begin position="283"/>
        <end position="303"/>
    </location>
</feature>
<feature type="region of interest" description="Disordered" evidence="1">
    <location>
        <begin position="1"/>
        <end position="22"/>
    </location>
</feature>
<comment type="caution">
    <text evidence="4">The sequence shown here is derived from an EMBL/GenBank/DDBJ whole genome shotgun (WGS) entry which is preliminary data.</text>
</comment>
<dbReference type="GO" id="GO:1902201">
    <property type="term" value="P:negative regulation of bacterial-type flagellum-dependent cell motility"/>
    <property type="evidence" value="ECO:0007669"/>
    <property type="project" value="TreeGrafter"/>
</dbReference>
<dbReference type="InParanoid" id="A0A3N1HR96"/>
<evidence type="ECO:0000313" key="5">
    <source>
        <dbReference type="Proteomes" id="UP000276232"/>
    </source>
</evidence>
<dbReference type="InterPro" id="IPR000160">
    <property type="entry name" value="GGDEF_dom"/>
</dbReference>
<dbReference type="GO" id="GO:0043709">
    <property type="term" value="P:cell adhesion involved in single-species biofilm formation"/>
    <property type="evidence" value="ECO:0007669"/>
    <property type="project" value="TreeGrafter"/>
</dbReference>
<feature type="transmembrane region" description="Helical" evidence="2">
    <location>
        <begin position="185"/>
        <end position="208"/>
    </location>
</feature>
<keyword evidence="2" id="KW-0812">Transmembrane</keyword>
<feature type="transmembrane region" description="Helical" evidence="2">
    <location>
        <begin position="250"/>
        <end position="271"/>
    </location>
</feature>
<proteinExistence type="predicted"/>
<reference evidence="4 5" key="1">
    <citation type="journal article" date="2015" name="Stand. Genomic Sci.">
        <title>Genomic Encyclopedia of Bacterial and Archaeal Type Strains, Phase III: the genomes of soil and plant-associated and newly described type strains.</title>
        <authorList>
            <person name="Whitman W.B."/>
            <person name="Woyke T."/>
            <person name="Klenk H.P."/>
            <person name="Zhou Y."/>
            <person name="Lilburn T.G."/>
            <person name="Beck B.J."/>
            <person name="De Vos P."/>
            <person name="Vandamme P."/>
            <person name="Eisen J.A."/>
            <person name="Garrity G."/>
            <person name="Hugenholtz P."/>
            <person name="Kyrpides N.C."/>
        </authorList>
    </citation>
    <scope>NUCLEOTIDE SEQUENCE [LARGE SCALE GENOMIC DNA]</scope>
    <source>
        <strain evidence="4 5">CECT 7306</strain>
    </source>
</reference>
<feature type="transmembrane region" description="Helical" evidence="2">
    <location>
        <begin position="89"/>
        <end position="112"/>
    </location>
</feature>
<keyword evidence="2" id="KW-1133">Transmembrane helix</keyword>
<gene>
    <name evidence="4" type="ORF">EDC03_1163</name>
</gene>
<evidence type="ECO:0000256" key="2">
    <source>
        <dbReference type="SAM" id="Phobius"/>
    </source>
</evidence>
<dbReference type="PANTHER" id="PTHR45138:SF9">
    <property type="entry name" value="DIGUANYLATE CYCLASE DGCM-RELATED"/>
    <property type="match status" value="1"/>
</dbReference>
<name>A0A3N1HR96_9ACTN</name>
<dbReference type="NCBIfam" id="TIGR00254">
    <property type="entry name" value="GGDEF"/>
    <property type="match status" value="1"/>
</dbReference>
<dbReference type="InterPro" id="IPR043128">
    <property type="entry name" value="Rev_trsase/Diguanyl_cyclase"/>
</dbReference>
<accession>A0A3N1HR96</accession>
<dbReference type="EMBL" id="RJKN01000002">
    <property type="protein sequence ID" value="ROP45033.1"/>
    <property type="molecule type" value="Genomic_DNA"/>
</dbReference>
<protein>
    <submittedName>
        <fullName evidence="4">Diguanylate cyclase (GGDEF)-like protein</fullName>
    </submittedName>
</protein>
<feature type="transmembrane region" description="Helical" evidence="2">
    <location>
        <begin position="151"/>
        <end position="173"/>
    </location>
</feature>
<feature type="transmembrane region" description="Helical" evidence="2">
    <location>
        <begin position="309"/>
        <end position="330"/>
    </location>
</feature>
<dbReference type="InterPro" id="IPR050469">
    <property type="entry name" value="Diguanylate_Cyclase"/>
</dbReference>
<dbReference type="CDD" id="cd01949">
    <property type="entry name" value="GGDEF"/>
    <property type="match status" value="1"/>
</dbReference>
<feature type="transmembrane region" description="Helical" evidence="2">
    <location>
        <begin position="118"/>
        <end position="139"/>
    </location>
</feature>
<dbReference type="Proteomes" id="UP000276232">
    <property type="component" value="Unassembled WGS sequence"/>
</dbReference>
<dbReference type="SMART" id="SM00267">
    <property type="entry name" value="GGDEF"/>
    <property type="match status" value="1"/>
</dbReference>
<dbReference type="Pfam" id="PF00990">
    <property type="entry name" value="GGDEF"/>
    <property type="match status" value="1"/>
</dbReference>
<feature type="transmembrane region" description="Helical" evidence="2">
    <location>
        <begin position="220"/>
        <end position="244"/>
    </location>
</feature>
<dbReference type="RefSeq" id="WP_123379223.1">
    <property type="nucleotide sequence ID" value="NZ_RJKN01000002.1"/>
</dbReference>
<dbReference type="Gene3D" id="3.30.70.270">
    <property type="match status" value="1"/>
</dbReference>
<organism evidence="4 5">
    <name type="scientific">Pseudokineococcus lusitanus</name>
    <dbReference type="NCBI Taxonomy" id="763993"/>
    <lineage>
        <taxon>Bacteria</taxon>
        <taxon>Bacillati</taxon>
        <taxon>Actinomycetota</taxon>
        <taxon>Actinomycetes</taxon>
        <taxon>Kineosporiales</taxon>
        <taxon>Kineosporiaceae</taxon>
        <taxon>Pseudokineococcus</taxon>
    </lineage>
</organism>
<sequence>MTTTTAVPHGSGRAGAVPRPARGHRAARPAAVAWTVVVLPLVALVAGVPVVAARPPTGTVAGGALLVAALVAVAVVARRAVRGPERRTWRLVAAAAAALALTVVPAAGIGTFHPAGQLLAVGGLMGGSLLLVGAQMRLLATRMRSAGPYGWFDVVGGGLSGLAVVWALLVAPVREAVPGWTTTDATVALVPTAVALLSWSFMVVSTSVSGGWADVRVRVVVVSSTVLSGGTGAVALLTAAGVGLLHLRSVLAACAAVVVGLLALAAVLPRPRGVVKRDEDQRVAVIGPLVLTVVGTGVLLAAQVAPVPLAASVAATASVLVVVGKVVVVLRTLTAYQRARRDAETDELTGLGNRRALLEHLARSVDEPTAVLLLDLDGFKAVNDTHGHAAGDALLRQVADRLRAVGGGHAVRLGGDEFAVVVPEGSLPEAEELARRLHAALAVPHELGPGRVVVGASVGVSAAPGQGAGGEALLRRADAAMYRAKQRGGGVVAHGDGSTAPRPGAVLPPPLPGRAVLLAVPEPR</sequence>
<evidence type="ECO:0000313" key="4">
    <source>
        <dbReference type="EMBL" id="ROP45033.1"/>
    </source>
</evidence>
<evidence type="ECO:0000259" key="3">
    <source>
        <dbReference type="PROSITE" id="PS50887"/>
    </source>
</evidence>
<dbReference type="SUPFAM" id="SSF55073">
    <property type="entry name" value="Nucleotide cyclase"/>
    <property type="match status" value="1"/>
</dbReference>
<keyword evidence="2" id="KW-0472">Membrane</keyword>
<dbReference type="OrthoDB" id="23692at2"/>
<dbReference type="GO" id="GO:0005886">
    <property type="term" value="C:plasma membrane"/>
    <property type="evidence" value="ECO:0007669"/>
    <property type="project" value="TreeGrafter"/>
</dbReference>
<dbReference type="GO" id="GO:0052621">
    <property type="term" value="F:diguanylate cyclase activity"/>
    <property type="evidence" value="ECO:0007669"/>
    <property type="project" value="TreeGrafter"/>
</dbReference>
<feature type="transmembrane region" description="Helical" evidence="2">
    <location>
        <begin position="58"/>
        <end position="77"/>
    </location>
</feature>
<dbReference type="InterPro" id="IPR029787">
    <property type="entry name" value="Nucleotide_cyclase"/>
</dbReference>
<dbReference type="AlphaFoldDB" id="A0A3N1HR96"/>